<proteinExistence type="predicted"/>
<dbReference type="InterPro" id="IPR033480">
    <property type="entry name" value="sCache_2"/>
</dbReference>
<keyword evidence="2" id="KW-1003">Cell membrane</keyword>
<keyword evidence="3" id="KW-0812">Transmembrane</keyword>
<dbReference type="SMART" id="SM01049">
    <property type="entry name" value="Cache_2"/>
    <property type="match status" value="2"/>
</dbReference>
<dbReference type="Proteomes" id="UP000199648">
    <property type="component" value="Unassembled WGS sequence"/>
</dbReference>
<dbReference type="Gene3D" id="3.30.450.20">
    <property type="entry name" value="PAS domain"/>
    <property type="match status" value="2"/>
</dbReference>
<feature type="domain" description="Single Cache" evidence="6">
    <location>
        <begin position="172"/>
        <end position="248"/>
    </location>
</feature>
<dbReference type="STRING" id="415747.SAMN03097708_02432"/>
<gene>
    <name evidence="7" type="ORF">SAMN03097708_02432</name>
</gene>
<evidence type="ECO:0000256" key="3">
    <source>
        <dbReference type="ARBA" id="ARBA00022692"/>
    </source>
</evidence>
<dbReference type="OrthoDB" id="9781845at2"/>
<evidence type="ECO:0000256" key="4">
    <source>
        <dbReference type="ARBA" id="ARBA00022989"/>
    </source>
</evidence>
<dbReference type="Pfam" id="PF08269">
    <property type="entry name" value="dCache_2"/>
    <property type="match status" value="1"/>
</dbReference>
<dbReference type="InterPro" id="IPR004010">
    <property type="entry name" value="Double_Cache_2"/>
</dbReference>
<name>A0A1G5QPA9_9GAMM</name>
<reference evidence="7 8" key="1">
    <citation type="submission" date="2016-10" db="EMBL/GenBank/DDBJ databases">
        <authorList>
            <person name="de Groot N.N."/>
        </authorList>
    </citation>
    <scope>NUCLEOTIDE SEQUENCE [LARGE SCALE GENOMIC DNA]</scope>
    <source>
        <strain evidence="7 8">HLD2</strain>
    </source>
</reference>
<evidence type="ECO:0000313" key="8">
    <source>
        <dbReference type="Proteomes" id="UP000199648"/>
    </source>
</evidence>
<dbReference type="RefSeq" id="WP_092997449.1">
    <property type="nucleotide sequence ID" value="NZ_FMWD01000007.1"/>
</dbReference>
<comment type="subcellular location">
    <subcellularLocation>
        <location evidence="1">Cell membrane</location>
        <topology evidence="1">Multi-pass membrane protein</topology>
    </subcellularLocation>
</comment>
<accession>A0A1G5QPA9</accession>
<dbReference type="EMBL" id="FMWD01000007">
    <property type="protein sequence ID" value="SCZ63151.1"/>
    <property type="molecule type" value="Genomic_DNA"/>
</dbReference>
<evidence type="ECO:0000256" key="5">
    <source>
        <dbReference type="ARBA" id="ARBA00023136"/>
    </source>
</evidence>
<dbReference type="AlphaFoldDB" id="A0A1G5QPA9"/>
<evidence type="ECO:0000256" key="1">
    <source>
        <dbReference type="ARBA" id="ARBA00004651"/>
    </source>
</evidence>
<dbReference type="Pfam" id="PF17200">
    <property type="entry name" value="sCache_2"/>
    <property type="match status" value="1"/>
</dbReference>
<keyword evidence="4" id="KW-1133">Transmembrane helix</keyword>
<protein>
    <submittedName>
        <fullName evidence="7">Cache domain-containing protein</fullName>
    </submittedName>
</protein>
<sequence>MARKSFLQPGNAWPGFLNAILTLLCLVTTGPAQAEKALSHEQLSAFVKQAAHKLEQEGKAAFDDFRKRGGKWFQGERYIFVWGLDGTRYVYPPDPSGEGKNMLGLKDVNDKPIGAWFVQQAAIEPGHGWVHYQWPRPNELFPAWKSTYIQSAVDPDGERYLVGSGQYDMPLTRAILVDLVDDAAKLLEEQSQAAFSQLRNESDKFIFMDTYVFVLDTTGTELVNPAFPNLEGRNLMEYEDAAGNRLVKEMITRTAEGSAWVEYYWPRPGSAEPVRKVAHVRRVRANGEEWIVGAGMYEPK</sequence>
<dbReference type="GO" id="GO:0005886">
    <property type="term" value="C:plasma membrane"/>
    <property type="evidence" value="ECO:0007669"/>
    <property type="project" value="UniProtKB-SubCell"/>
</dbReference>
<keyword evidence="5" id="KW-0472">Membrane</keyword>
<evidence type="ECO:0000313" key="7">
    <source>
        <dbReference type="EMBL" id="SCZ63151.1"/>
    </source>
</evidence>
<organism evidence="7 8">
    <name type="scientific">Thiohalomonas denitrificans</name>
    <dbReference type="NCBI Taxonomy" id="415747"/>
    <lineage>
        <taxon>Bacteria</taxon>
        <taxon>Pseudomonadati</taxon>
        <taxon>Pseudomonadota</taxon>
        <taxon>Gammaproteobacteria</taxon>
        <taxon>Thiohalomonadales</taxon>
        <taxon>Thiohalomonadaceae</taxon>
        <taxon>Thiohalomonas</taxon>
    </lineage>
</organism>
<evidence type="ECO:0000256" key="2">
    <source>
        <dbReference type="ARBA" id="ARBA00022475"/>
    </source>
</evidence>
<keyword evidence="8" id="KW-1185">Reference proteome</keyword>
<evidence type="ECO:0000259" key="6">
    <source>
        <dbReference type="SMART" id="SM01049"/>
    </source>
</evidence>
<feature type="domain" description="Single Cache" evidence="6">
    <location>
        <begin position="32"/>
        <end position="115"/>
    </location>
</feature>